<reference evidence="2 3" key="1">
    <citation type="submission" date="2024-04" db="EMBL/GenBank/DDBJ databases">
        <title>Phyllosticta paracitricarpa is synonymous to the EU quarantine fungus P. citricarpa based on phylogenomic analyses.</title>
        <authorList>
            <consortium name="Lawrence Berkeley National Laboratory"/>
            <person name="Van ingen-buijs V.A."/>
            <person name="Van westerhoven A.C."/>
            <person name="Haridas S."/>
            <person name="Skiadas P."/>
            <person name="Martin F."/>
            <person name="Groenewald J.Z."/>
            <person name="Crous P.W."/>
            <person name="Seidl M.F."/>
        </authorList>
    </citation>
    <scope>NUCLEOTIDE SEQUENCE [LARGE SCALE GENOMIC DNA]</scope>
    <source>
        <strain evidence="2 3">CPC 17464</strain>
    </source>
</reference>
<dbReference type="EMBL" id="JBBPEH010000007">
    <property type="protein sequence ID" value="KAK7536156.1"/>
    <property type="molecule type" value="Genomic_DNA"/>
</dbReference>
<feature type="region of interest" description="Disordered" evidence="1">
    <location>
        <begin position="65"/>
        <end position="87"/>
    </location>
</feature>
<organism evidence="2 3">
    <name type="scientific">Phyllosticta citribraziliensis</name>
    <dbReference type="NCBI Taxonomy" id="989973"/>
    <lineage>
        <taxon>Eukaryota</taxon>
        <taxon>Fungi</taxon>
        <taxon>Dikarya</taxon>
        <taxon>Ascomycota</taxon>
        <taxon>Pezizomycotina</taxon>
        <taxon>Dothideomycetes</taxon>
        <taxon>Dothideomycetes incertae sedis</taxon>
        <taxon>Botryosphaeriales</taxon>
        <taxon>Phyllostictaceae</taxon>
        <taxon>Phyllosticta</taxon>
    </lineage>
</organism>
<accession>A0ABR1LLT7</accession>
<evidence type="ECO:0000256" key="1">
    <source>
        <dbReference type="SAM" id="MobiDB-lite"/>
    </source>
</evidence>
<evidence type="ECO:0000313" key="2">
    <source>
        <dbReference type="EMBL" id="KAK7536156.1"/>
    </source>
</evidence>
<feature type="compositionally biased region" description="Polar residues" evidence="1">
    <location>
        <begin position="65"/>
        <end position="75"/>
    </location>
</feature>
<dbReference type="GeneID" id="92028868"/>
<comment type="caution">
    <text evidence="2">The sequence shown here is derived from an EMBL/GenBank/DDBJ whole genome shotgun (WGS) entry which is preliminary data.</text>
</comment>
<protein>
    <submittedName>
        <fullName evidence="2">Uncharacterized protein</fullName>
    </submittedName>
</protein>
<gene>
    <name evidence="2" type="ORF">J3D65DRAFT_406269</name>
</gene>
<proteinExistence type="predicted"/>
<dbReference type="RefSeq" id="XP_066654572.1">
    <property type="nucleotide sequence ID" value="XM_066795962.1"/>
</dbReference>
<evidence type="ECO:0000313" key="3">
    <source>
        <dbReference type="Proteomes" id="UP001360953"/>
    </source>
</evidence>
<name>A0ABR1LLT7_9PEZI</name>
<sequence length="151" mass="17709">MLPRRDYGSRRMLRDCSSRRLLSTLQPCQRVSFTLRCKRPFRNNHDSCVTPFVAQCLLRLSDRGTTTRHNTTQRSGKSKIVPPMANRGNPRRGKCEIIYFIGSFRRIQPLLHCSLSHHLHGALAKPKNIPRRRSRIKEFLTKALRRRYGRL</sequence>
<dbReference type="Proteomes" id="UP001360953">
    <property type="component" value="Unassembled WGS sequence"/>
</dbReference>
<keyword evidence="3" id="KW-1185">Reference proteome</keyword>